<keyword evidence="1" id="KW-0812">Transmembrane</keyword>
<dbReference type="NCBIfam" id="TIGR01451">
    <property type="entry name" value="B_ant_repeat"/>
    <property type="match status" value="2"/>
</dbReference>
<reference evidence="3" key="1">
    <citation type="submission" date="2019-01" db="EMBL/GenBank/DDBJ databases">
        <title>Anaerobic oxidation of ethane by archaea from a marine hydrocarbon seep.</title>
        <authorList>
            <person name="Musat F."/>
        </authorList>
    </citation>
    <scope>NUCLEOTIDE SEQUENCE [LARGE SCALE GENOMIC DNA]</scope>
</reference>
<dbReference type="PANTHER" id="PTHR12861:SF3">
    <property type="entry name" value="TRANSLOCON-ASSOCIATED PROTEIN SUBUNIT BETA"/>
    <property type="match status" value="1"/>
</dbReference>
<dbReference type="EMBL" id="RPGO01000025">
    <property type="protein sequence ID" value="RZB29567.1"/>
    <property type="molecule type" value="Genomic_DNA"/>
</dbReference>
<evidence type="ECO:0008006" key="4">
    <source>
        <dbReference type="Google" id="ProtNLM"/>
    </source>
</evidence>
<dbReference type="Pfam" id="PF05753">
    <property type="entry name" value="TRAP_beta"/>
    <property type="match status" value="1"/>
</dbReference>
<evidence type="ECO:0000256" key="1">
    <source>
        <dbReference type="SAM" id="Phobius"/>
    </source>
</evidence>
<keyword evidence="1" id="KW-1133">Transmembrane helix</keyword>
<dbReference type="Proteomes" id="UP000291831">
    <property type="component" value="Unassembled WGS sequence"/>
</dbReference>
<gene>
    <name evidence="2" type="ORF">AEth_01078</name>
</gene>
<dbReference type="AlphaFoldDB" id="A0A8B3S1L6"/>
<feature type="transmembrane region" description="Helical" evidence="1">
    <location>
        <begin position="376"/>
        <end position="394"/>
    </location>
</feature>
<evidence type="ECO:0000313" key="2">
    <source>
        <dbReference type="EMBL" id="RZB29567.1"/>
    </source>
</evidence>
<proteinExistence type="predicted"/>
<organism evidence="2 3">
    <name type="scientific">Candidatus Argoarchaeum ethanivorans</name>
    <dbReference type="NCBI Taxonomy" id="2608793"/>
    <lineage>
        <taxon>Archaea</taxon>
        <taxon>Methanobacteriati</taxon>
        <taxon>Methanobacteriota</taxon>
        <taxon>Stenosarchaea group</taxon>
        <taxon>Methanomicrobia</taxon>
        <taxon>Methanosarcinales</taxon>
        <taxon>Methanosarcinales incertae sedis</taxon>
        <taxon>GOM Arc I cluster</taxon>
        <taxon>Candidatus Argoarchaeum</taxon>
    </lineage>
</organism>
<accession>A0A8B3S1L6</accession>
<sequence length="402" mass="44526">MTVMKHSMNKYIPLILITLFFISVICACQVASASDRISLEFPLETGDSIYFEDGYYKVTLVGTEWQFGWALLSISCDGCLYEQREVYGRKNQTIHYPTTDSPMISITDTIDVSRDSARVTISFPEHWSRKLVTAEEVKEETKPVTVPKLLITKSVDKTTIKLGDIIQVTVIVENVGNGSANDIAIIESPSAALVPLGSGLRLKVKDPLPAGESDDDAYSVESVKSGTFEIPRTVVTYYSESKEKYTAESDAISIKVLAPEVRVSNLETTIQFDNVEVLKGAEIAAITTIKNTGDAPANSITLINKIPAGLELVSGEVENTYFEIKPGEMRELTALVKAKEAGNYTFNPRTVYNDGETTITSQTIVVTKKVVNYKKYLYLVPVGLIIALIVWFLIKRHKEYSF</sequence>
<keyword evidence="1" id="KW-0472">Membrane</keyword>
<evidence type="ECO:0000313" key="3">
    <source>
        <dbReference type="Proteomes" id="UP000291831"/>
    </source>
</evidence>
<name>A0A8B3S1L6_9EURY</name>
<protein>
    <recommendedName>
        <fullName evidence="4">DUF11 domain-containing protein</fullName>
    </recommendedName>
</protein>
<dbReference type="PANTHER" id="PTHR12861">
    <property type="entry name" value="TRANSLOCON-ASSOCIATED PROTEIN, BETA SUBUNIT PRECURSOR TRAP-BETA SIGNAL SEQUENCE RECEPTOR BETA SUBUNIT"/>
    <property type="match status" value="1"/>
</dbReference>
<dbReference type="PROSITE" id="PS51257">
    <property type="entry name" value="PROKAR_LIPOPROTEIN"/>
    <property type="match status" value="1"/>
</dbReference>
<dbReference type="InterPro" id="IPR047589">
    <property type="entry name" value="DUF11_rpt"/>
</dbReference>
<comment type="caution">
    <text evidence="2">The sequence shown here is derived from an EMBL/GenBank/DDBJ whole genome shotgun (WGS) entry which is preliminary data.</text>
</comment>